<gene>
    <name evidence="1" type="ORF">BIV57_00500</name>
</gene>
<evidence type="ECO:0000313" key="1">
    <source>
        <dbReference type="EMBL" id="OIV39361.1"/>
    </source>
</evidence>
<organism evidence="1 2">
    <name type="scientific">Mangrovactinospora gilvigrisea</name>
    <dbReference type="NCBI Taxonomy" id="1428644"/>
    <lineage>
        <taxon>Bacteria</taxon>
        <taxon>Bacillati</taxon>
        <taxon>Actinomycetota</taxon>
        <taxon>Actinomycetes</taxon>
        <taxon>Kitasatosporales</taxon>
        <taxon>Streptomycetaceae</taxon>
        <taxon>Mangrovactinospora</taxon>
    </lineage>
</organism>
<dbReference type="AlphaFoldDB" id="A0A1J7C0W6"/>
<comment type="caution">
    <text evidence="1">The sequence shown here is derived from an EMBL/GenBank/DDBJ whole genome shotgun (WGS) entry which is preliminary data.</text>
</comment>
<dbReference type="Proteomes" id="UP000243342">
    <property type="component" value="Unassembled WGS sequence"/>
</dbReference>
<dbReference type="STRING" id="1428644.BIV57_00500"/>
<keyword evidence="2" id="KW-1185">Reference proteome</keyword>
<evidence type="ECO:0000313" key="2">
    <source>
        <dbReference type="Proteomes" id="UP000243342"/>
    </source>
</evidence>
<reference evidence="1 2" key="1">
    <citation type="submission" date="2016-10" db="EMBL/GenBank/DDBJ databases">
        <title>Genome sequence of Streptomyces gilvigriseus MUSC 26.</title>
        <authorList>
            <person name="Lee L.-H."/>
            <person name="Ser H.-L."/>
        </authorList>
    </citation>
    <scope>NUCLEOTIDE SEQUENCE [LARGE SCALE GENOMIC DNA]</scope>
    <source>
        <strain evidence="1 2">MUSC 26</strain>
    </source>
</reference>
<name>A0A1J7C0W6_9ACTN</name>
<accession>A0A1J7C0W6</accession>
<dbReference type="EMBL" id="MLCF01000002">
    <property type="protein sequence ID" value="OIV39361.1"/>
    <property type="molecule type" value="Genomic_DNA"/>
</dbReference>
<protein>
    <submittedName>
        <fullName evidence="1">Uncharacterized protein</fullName>
    </submittedName>
</protein>
<sequence>MDMDGDRWERLAAAGSRVRAVLLRADAVLARLRGEAPPVIEYIGGSLDGRRCVVPHDATLLPEVRHATGVADTDDPWPAPTAVDVYALDLADGAPAYRLVRTEGPCA</sequence>
<proteinExistence type="predicted"/>